<evidence type="ECO:0000256" key="2">
    <source>
        <dbReference type="SAM" id="SignalP"/>
    </source>
</evidence>
<reference evidence="3 4" key="1">
    <citation type="submission" date="2023-04" db="EMBL/GenBank/DDBJ databases">
        <title>The genome sequence of Polyangium sorediatum DSM14670.</title>
        <authorList>
            <person name="Zhang X."/>
        </authorList>
    </citation>
    <scope>NUCLEOTIDE SEQUENCE [LARGE SCALE GENOMIC DNA]</scope>
    <source>
        <strain evidence="3 4">DSM 14670</strain>
    </source>
</reference>
<name>A0ABT6NYC9_9BACT</name>
<dbReference type="Proteomes" id="UP001160301">
    <property type="component" value="Unassembled WGS sequence"/>
</dbReference>
<protein>
    <submittedName>
        <fullName evidence="3">Uncharacterized protein</fullName>
    </submittedName>
</protein>
<gene>
    <name evidence="3" type="ORF">QHF89_27885</name>
</gene>
<sequence length="401" mass="41812">MRLRAPAFFLVPLLLLSAAPALADRVVVLPSQGSAAPAARLGFDQDIMRGAASLSHSIASEVETQAALVRIADGTADTPEEYATVANSLRANWILSARVEPAATTTRVEIAAYLATLGRVESVARDVDPQKQAVQIQEMLAVLMRPEGVGASALPWEQPLPPPPPPPPIPPPPPPPPQQPQLPPFGTPQTPWNMGQFMPPPPPPPPQPASKNEVSMKYLGGSRQTVWPPYAAGKPVFLSALIGFSAAASSGSRATGGAGAFVGALRGGYAIGESGLELFAGLAGNLAGPPALWIDLGGRWLFSPTVNTAPDGRKEGFSFHVGPELFLGPFVRLGSTLTAPNGVIYEGRSTGHFSIGGALDLVVGLSPALRIDAQLGNLRFVPTEDGTLVLMGATLGMTYRF</sequence>
<evidence type="ECO:0000313" key="4">
    <source>
        <dbReference type="Proteomes" id="UP001160301"/>
    </source>
</evidence>
<organism evidence="3 4">
    <name type="scientific">Polyangium sorediatum</name>
    <dbReference type="NCBI Taxonomy" id="889274"/>
    <lineage>
        <taxon>Bacteria</taxon>
        <taxon>Pseudomonadati</taxon>
        <taxon>Myxococcota</taxon>
        <taxon>Polyangia</taxon>
        <taxon>Polyangiales</taxon>
        <taxon>Polyangiaceae</taxon>
        <taxon>Polyangium</taxon>
    </lineage>
</organism>
<feature type="signal peptide" evidence="2">
    <location>
        <begin position="1"/>
        <end position="23"/>
    </location>
</feature>
<comment type="caution">
    <text evidence="3">The sequence shown here is derived from an EMBL/GenBank/DDBJ whole genome shotgun (WGS) entry which is preliminary data.</text>
</comment>
<keyword evidence="2" id="KW-0732">Signal</keyword>
<evidence type="ECO:0000313" key="3">
    <source>
        <dbReference type="EMBL" id="MDI1433349.1"/>
    </source>
</evidence>
<feature type="compositionally biased region" description="Pro residues" evidence="1">
    <location>
        <begin position="158"/>
        <end position="186"/>
    </location>
</feature>
<accession>A0ABT6NYC9</accession>
<feature type="compositionally biased region" description="Pro residues" evidence="1">
    <location>
        <begin position="198"/>
        <end position="208"/>
    </location>
</feature>
<feature type="region of interest" description="Disordered" evidence="1">
    <location>
        <begin position="152"/>
        <end position="213"/>
    </location>
</feature>
<dbReference type="RefSeq" id="WP_136966574.1">
    <property type="nucleotide sequence ID" value="NZ_JARZHI010000028.1"/>
</dbReference>
<proteinExistence type="predicted"/>
<feature type="chain" id="PRO_5047295449" evidence="2">
    <location>
        <begin position="24"/>
        <end position="401"/>
    </location>
</feature>
<evidence type="ECO:0000256" key="1">
    <source>
        <dbReference type="SAM" id="MobiDB-lite"/>
    </source>
</evidence>
<dbReference type="EMBL" id="JARZHI010000028">
    <property type="protein sequence ID" value="MDI1433349.1"/>
    <property type="molecule type" value="Genomic_DNA"/>
</dbReference>
<keyword evidence="4" id="KW-1185">Reference proteome</keyword>